<dbReference type="SUPFAM" id="SSF53474">
    <property type="entry name" value="alpha/beta-Hydrolases"/>
    <property type="match status" value="1"/>
</dbReference>
<dbReference type="Gene3D" id="3.40.50.1820">
    <property type="entry name" value="alpha/beta hydrolase"/>
    <property type="match status" value="1"/>
</dbReference>
<protein>
    <submittedName>
        <fullName evidence="2">Putative alpha/beta hydrolase</fullName>
    </submittedName>
</protein>
<dbReference type="Pfam" id="PF12146">
    <property type="entry name" value="Hydrolase_4"/>
    <property type="match status" value="1"/>
</dbReference>
<gene>
    <name evidence="2" type="ORF">C8N43_3699</name>
</gene>
<sequence>MSYIQIASASDVIQTDLAILSGGQKLQGRLFRPVRAPRAVAIINAATAVRQRFYRPFAEWLVSQGIACLTYDYRDFGSSARGPMRQSNATMLDWGIHDAQAARDAARAHLPDSPVWVIGHSLGGLLLSYQKDLDQIERAIGVASGFVHVSEHPWPYQALARFFWYGGGPLSTSVAGYLPGKRLGFGQDLPTQVYWQWRALCTRRDFASTALWGALPPEDLRGFSGELRMVAVEDDVMVPPKAVWKVMQRHHEARKTQATLRPAAYGLRKIGHIGVFDPASSACWPDIIAD</sequence>
<keyword evidence="3" id="KW-1185">Reference proteome</keyword>
<dbReference type="InterPro" id="IPR017208">
    <property type="entry name" value="UCP037442_abhydr"/>
</dbReference>
<keyword evidence="2" id="KW-0378">Hydrolase</keyword>
<dbReference type="InterPro" id="IPR022742">
    <property type="entry name" value="Hydrolase_4"/>
</dbReference>
<dbReference type="GO" id="GO:0016787">
    <property type="term" value="F:hydrolase activity"/>
    <property type="evidence" value="ECO:0007669"/>
    <property type="project" value="UniProtKB-KW"/>
</dbReference>
<dbReference type="Proteomes" id="UP000243978">
    <property type="component" value="Unassembled WGS sequence"/>
</dbReference>
<evidence type="ECO:0000259" key="1">
    <source>
        <dbReference type="Pfam" id="PF12146"/>
    </source>
</evidence>
<feature type="domain" description="Serine aminopeptidase S33" evidence="1">
    <location>
        <begin position="47"/>
        <end position="160"/>
    </location>
</feature>
<dbReference type="AlphaFoldDB" id="A0A2T6BFP3"/>
<evidence type="ECO:0000313" key="2">
    <source>
        <dbReference type="EMBL" id="PTX54876.1"/>
    </source>
</evidence>
<proteinExistence type="predicted"/>
<dbReference type="RefSeq" id="WP_107847165.1">
    <property type="nucleotide sequence ID" value="NZ_QBKS01000002.1"/>
</dbReference>
<name>A0A2T6BFP3_9RHOB</name>
<evidence type="ECO:0000313" key="3">
    <source>
        <dbReference type="Proteomes" id="UP000243978"/>
    </source>
</evidence>
<reference evidence="2 3" key="1">
    <citation type="submission" date="2018-04" db="EMBL/GenBank/DDBJ databases">
        <title>Genomic Encyclopedia of Archaeal and Bacterial Type Strains, Phase II (KMG-II): from individual species to whole genera.</title>
        <authorList>
            <person name="Goeker M."/>
        </authorList>
    </citation>
    <scope>NUCLEOTIDE SEQUENCE [LARGE SCALE GENOMIC DNA]</scope>
    <source>
        <strain evidence="2 3">DSM 100977</strain>
    </source>
</reference>
<organism evidence="2 3">
    <name type="scientific">Litoreibacter ponti</name>
    <dbReference type="NCBI Taxonomy" id="1510457"/>
    <lineage>
        <taxon>Bacteria</taxon>
        <taxon>Pseudomonadati</taxon>
        <taxon>Pseudomonadota</taxon>
        <taxon>Alphaproteobacteria</taxon>
        <taxon>Rhodobacterales</taxon>
        <taxon>Roseobacteraceae</taxon>
        <taxon>Litoreibacter</taxon>
    </lineage>
</organism>
<dbReference type="InterPro" id="IPR029058">
    <property type="entry name" value="AB_hydrolase_fold"/>
</dbReference>
<dbReference type="OrthoDB" id="9785076at2"/>
<dbReference type="EMBL" id="QBKS01000002">
    <property type="protein sequence ID" value="PTX54876.1"/>
    <property type="molecule type" value="Genomic_DNA"/>
</dbReference>
<comment type="caution">
    <text evidence="2">The sequence shown here is derived from an EMBL/GenBank/DDBJ whole genome shotgun (WGS) entry which is preliminary data.</text>
</comment>
<dbReference type="PIRSF" id="PIRSF037442">
    <property type="entry name" value="UCP037442_abhydr"/>
    <property type="match status" value="1"/>
</dbReference>
<accession>A0A2T6BFP3</accession>